<reference evidence="3" key="1">
    <citation type="journal article" date="2020" name="Nature">
        <title>Giant virus diversity and host interactions through global metagenomics.</title>
        <authorList>
            <person name="Schulz F."/>
            <person name="Roux S."/>
            <person name="Paez-Espino D."/>
            <person name="Jungbluth S."/>
            <person name="Walsh D.A."/>
            <person name="Denef V.J."/>
            <person name="McMahon K.D."/>
            <person name="Konstantinidis K.T."/>
            <person name="Eloe-Fadrosh E.A."/>
            <person name="Kyrpides N.C."/>
            <person name="Woyke T."/>
        </authorList>
    </citation>
    <scope>NUCLEOTIDE SEQUENCE</scope>
    <source>
        <strain evidence="3">GVMAG-M-3300023184-50</strain>
    </source>
</reference>
<feature type="transmembrane region" description="Helical" evidence="2">
    <location>
        <begin position="159"/>
        <end position="184"/>
    </location>
</feature>
<dbReference type="EMBL" id="MN740117">
    <property type="protein sequence ID" value="QHT88445.1"/>
    <property type="molecule type" value="Genomic_DNA"/>
</dbReference>
<keyword evidence="2" id="KW-1133">Transmembrane helix</keyword>
<proteinExistence type="predicted"/>
<sequence length="459" mass="47983">MSNPPPPPSLPDQCDPLYETQARACSGNASLSKGCFDARDALQDCMIDPSGPAPTSSSTPSPDLGRGAQSPPSDGTIPDPADGAASPGYLDQLESGMSSMFSYDTPTSADGSEHPRPPRPPPRPPRPGPPGPPRPPAPNPTPDPVPDPTPFSPPAPSTFWTTNTIITVSVLGAVVLALGYWFLGRAQPAGPDGVAPPAGERAGKFVMYSTIVLLLGFGIYFIYWGVTGDNTKSGNLASSPLSASSIVSVPEAKAPPAGGSMGGDYGVQWWMFIKDWDYKFGEKKPVIRRGAEGIFNPDVFLDPTENTLSVKISVFPGQDTASGSEPAPTNSDGSASSGSFTCSVANVPLQRWFAVSLSVSGRNVDIYLDGLLVRSCLLPGVPRSARGNMEIMPGGGFSGSVIDLYHYSRSLVPADAQKFAAAGTNGTSYNALPSKSLFGYTVKFGVLDDSGKEIKNYVF</sequence>
<feature type="compositionally biased region" description="Low complexity" evidence="1">
    <location>
        <begin position="49"/>
        <end position="62"/>
    </location>
</feature>
<accession>A0A6C0I7Q8</accession>
<evidence type="ECO:0000256" key="2">
    <source>
        <dbReference type="SAM" id="Phobius"/>
    </source>
</evidence>
<evidence type="ECO:0000256" key="1">
    <source>
        <dbReference type="SAM" id="MobiDB-lite"/>
    </source>
</evidence>
<name>A0A6C0I7Q8_9ZZZZ</name>
<feature type="region of interest" description="Disordered" evidence="1">
    <location>
        <begin position="44"/>
        <end position="156"/>
    </location>
</feature>
<keyword evidence="2" id="KW-0812">Transmembrane</keyword>
<evidence type="ECO:0000313" key="3">
    <source>
        <dbReference type="EMBL" id="QHT88445.1"/>
    </source>
</evidence>
<feature type="transmembrane region" description="Helical" evidence="2">
    <location>
        <begin position="205"/>
        <end position="226"/>
    </location>
</feature>
<keyword evidence="2" id="KW-0472">Membrane</keyword>
<feature type="compositionally biased region" description="Polar residues" evidence="1">
    <location>
        <begin position="95"/>
        <end position="110"/>
    </location>
</feature>
<organism evidence="3">
    <name type="scientific">viral metagenome</name>
    <dbReference type="NCBI Taxonomy" id="1070528"/>
    <lineage>
        <taxon>unclassified sequences</taxon>
        <taxon>metagenomes</taxon>
        <taxon>organismal metagenomes</taxon>
    </lineage>
</organism>
<protein>
    <submittedName>
        <fullName evidence="3">Uncharacterized protein</fullName>
    </submittedName>
</protein>
<feature type="compositionally biased region" description="Pro residues" evidence="1">
    <location>
        <begin position="118"/>
        <end position="156"/>
    </location>
</feature>
<dbReference type="AlphaFoldDB" id="A0A6C0I7Q8"/>